<protein>
    <submittedName>
        <fullName evidence="2">Uncharacterized protein</fullName>
    </submittedName>
</protein>
<dbReference type="OrthoDB" id="214866at2157"/>
<keyword evidence="1" id="KW-0812">Transmembrane</keyword>
<accession>M0I6E3</accession>
<feature type="transmembrane region" description="Helical" evidence="1">
    <location>
        <begin position="113"/>
        <end position="133"/>
    </location>
</feature>
<dbReference type="EMBL" id="AOLN01000018">
    <property type="protein sequence ID" value="ELZ91547.1"/>
    <property type="molecule type" value="Genomic_DNA"/>
</dbReference>
<keyword evidence="3" id="KW-1185">Reference proteome</keyword>
<feature type="transmembrane region" description="Helical" evidence="1">
    <location>
        <begin position="74"/>
        <end position="93"/>
    </location>
</feature>
<proteinExistence type="predicted"/>
<dbReference type="AlphaFoldDB" id="M0I6E3"/>
<feature type="transmembrane region" description="Helical" evidence="1">
    <location>
        <begin position="39"/>
        <end position="62"/>
    </location>
</feature>
<reference evidence="2 3" key="1">
    <citation type="journal article" date="2014" name="PLoS Genet.">
        <title>Phylogenetically driven sequencing of extremely halophilic archaea reveals strategies for static and dynamic osmo-response.</title>
        <authorList>
            <person name="Becker E.A."/>
            <person name="Seitzer P.M."/>
            <person name="Tritt A."/>
            <person name="Larsen D."/>
            <person name="Krusor M."/>
            <person name="Yao A.I."/>
            <person name="Wu D."/>
            <person name="Madern D."/>
            <person name="Eisen J.A."/>
            <person name="Darling A.E."/>
            <person name="Facciotti M.T."/>
        </authorList>
    </citation>
    <scope>NUCLEOTIDE SEQUENCE [LARGE SCALE GENOMIC DNA]</scope>
    <source>
        <strain evidence="2 3">ATCC BAA-1512</strain>
    </source>
</reference>
<gene>
    <name evidence="2" type="ORF">C440_14574</name>
</gene>
<name>M0I6E3_9EURY</name>
<dbReference type="STRING" id="662479.C440_14574"/>
<dbReference type="PATRIC" id="fig|662479.7.peg.2952"/>
<evidence type="ECO:0000313" key="3">
    <source>
        <dbReference type="Proteomes" id="UP000011550"/>
    </source>
</evidence>
<dbReference type="Proteomes" id="UP000011550">
    <property type="component" value="Unassembled WGS sequence"/>
</dbReference>
<comment type="caution">
    <text evidence="2">The sequence shown here is derived from an EMBL/GenBank/DDBJ whole genome shotgun (WGS) entry which is preliminary data.</text>
</comment>
<dbReference type="InterPro" id="IPR055970">
    <property type="entry name" value="DUF7548"/>
</dbReference>
<organism evidence="2 3">
    <name type="scientific">Haloferax mucosum ATCC BAA-1512</name>
    <dbReference type="NCBI Taxonomy" id="662479"/>
    <lineage>
        <taxon>Archaea</taxon>
        <taxon>Methanobacteriati</taxon>
        <taxon>Methanobacteriota</taxon>
        <taxon>Stenosarchaea group</taxon>
        <taxon>Halobacteria</taxon>
        <taxon>Halobacteriales</taxon>
        <taxon>Haloferacaceae</taxon>
        <taxon>Haloferax</taxon>
    </lineage>
</organism>
<dbReference type="RefSeq" id="WP_008321314.1">
    <property type="nucleotide sequence ID" value="NZ_AOLN01000018.1"/>
</dbReference>
<evidence type="ECO:0000256" key="1">
    <source>
        <dbReference type="SAM" id="Phobius"/>
    </source>
</evidence>
<keyword evidence="1" id="KW-0472">Membrane</keyword>
<evidence type="ECO:0000313" key="2">
    <source>
        <dbReference type="EMBL" id="ELZ91547.1"/>
    </source>
</evidence>
<sequence>MDTERLAPTVGIVGSMLLAIAVAVPAVTVEAADGQVAAYYASGPVGISIVGMLALLEVIVFLSGKQARTDPAMASGLGVVLSLSMLGLATLWSVSIDPTVLFSFEQQYTWLTYHRWAVLGAAGVTFVGGAGYARSVL</sequence>
<dbReference type="Pfam" id="PF24416">
    <property type="entry name" value="DUF7548"/>
    <property type="match status" value="1"/>
</dbReference>
<feature type="transmembrane region" description="Helical" evidence="1">
    <location>
        <begin position="7"/>
        <end position="27"/>
    </location>
</feature>
<keyword evidence="1" id="KW-1133">Transmembrane helix</keyword>